<dbReference type="EMBL" id="CP021425">
    <property type="protein sequence ID" value="ARU59453.1"/>
    <property type="molecule type" value="Genomic_DNA"/>
</dbReference>
<protein>
    <submittedName>
        <fullName evidence="4">PAAT family ABC transporter</fullName>
    </submittedName>
</protein>
<dbReference type="InterPro" id="IPR001638">
    <property type="entry name" value="Solute-binding_3/MltF_N"/>
</dbReference>
<dbReference type="PANTHER" id="PTHR35936:SF19">
    <property type="entry name" value="AMINO-ACID-BINDING PROTEIN YXEM-RELATED"/>
    <property type="match status" value="1"/>
</dbReference>
<organism evidence="4 5">
    <name type="scientific">Oleiphilus messinensis</name>
    <dbReference type="NCBI Taxonomy" id="141451"/>
    <lineage>
        <taxon>Bacteria</taxon>
        <taxon>Pseudomonadati</taxon>
        <taxon>Pseudomonadota</taxon>
        <taxon>Gammaproteobacteria</taxon>
        <taxon>Oceanospirillales</taxon>
        <taxon>Oleiphilaceae</taxon>
        <taxon>Oleiphilus</taxon>
    </lineage>
</organism>
<dbReference type="Gene3D" id="3.40.190.10">
    <property type="entry name" value="Periplasmic binding protein-like II"/>
    <property type="match status" value="2"/>
</dbReference>
<gene>
    <name evidence="4" type="ORF">OLMES_5473</name>
</gene>
<dbReference type="RefSeq" id="WP_157678649.1">
    <property type="nucleotide sequence ID" value="NZ_CP021425.1"/>
</dbReference>
<dbReference type="PANTHER" id="PTHR35936">
    <property type="entry name" value="MEMBRANE-BOUND LYTIC MUREIN TRANSGLYCOSYLASE F"/>
    <property type="match status" value="1"/>
</dbReference>
<evidence type="ECO:0000259" key="3">
    <source>
        <dbReference type="SMART" id="SM00062"/>
    </source>
</evidence>
<sequence length="264" mass="30148">MEWLSVNGLRMRLSELVARGIQISLLCLLLCAATHAKQRYTIGVENVDYQPFYTTEAGVFSGFVKDIFSLFAQHSEFEFEFVPLPIKRLHDAYLNGELDLLYPDNPDWIPDLKDKKAIHYSDPLVKVVDGVMVKPERKYQGIEKLKQLGTMSGYTLPAYSDQIETGQIELVEVKEMLSLLQMVSFGRIDAAYVTINPAMFALKHQADWPGSLTFDPSLPYDLAEHRMSTFKYNDLLLKFNSFLREHAEQIEALKKHYGIMDIGG</sequence>
<comment type="similarity">
    <text evidence="1">Belongs to the bacterial solute-binding protein 3 family.</text>
</comment>
<keyword evidence="2" id="KW-0732">Signal</keyword>
<dbReference type="SMART" id="SM00062">
    <property type="entry name" value="PBPb"/>
    <property type="match status" value="1"/>
</dbReference>
<evidence type="ECO:0000256" key="2">
    <source>
        <dbReference type="ARBA" id="ARBA00022729"/>
    </source>
</evidence>
<keyword evidence="5" id="KW-1185">Reference proteome</keyword>
<proteinExistence type="inferred from homology"/>
<dbReference type="OrthoDB" id="5416480at2"/>
<name>A0A1Y0IJ42_9GAMM</name>
<dbReference type="Pfam" id="PF00497">
    <property type="entry name" value="SBP_bac_3"/>
    <property type="match status" value="1"/>
</dbReference>
<reference evidence="4 5" key="1">
    <citation type="submission" date="2017-05" db="EMBL/GenBank/DDBJ databases">
        <title>Genomic insights into alkan degradation activity of Oleiphilus messinensis.</title>
        <authorList>
            <person name="Kozyavkin S.A."/>
            <person name="Slesarev A.I."/>
            <person name="Golyshin P.N."/>
            <person name="Korzhenkov A."/>
            <person name="Golyshina O.N."/>
            <person name="Toshchakov S.V."/>
        </authorList>
    </citation>
    <scope>NUCLEOTIDE SEQUENCE [LARGE SCALE GENOMIC DNA]</scope>
    <source>
        <strain evidence="4 5">ME102</strain>
    </source>
</reference>
<dbReference type="Proteomes" id="UP000196027">
    <property type="component" value="Chromosome"/>
</dbReference>
<dbReference type="KEGG" id="ome:OLMES_5473"/>
<feature type="domain" description="Solute-binding protein family 3/N-terminal" evidence="3">
    <location>
        <begin position="39"/>
        <end position="260"/>
    </location>
</feature>
<evidence type="ECO:0000313" key="4">
    <source>
        <dbReference type="EMBL" id="ARU59453.1"/>
    </source>
</evidence>
<accession>A0A1Y0IJ42</accession>
<evidence type="ECO:0000256" key="1">
    <source>
        <dbReference type="ARBA" id="ARBA00010333"/>
    </source>
</evidence>
<dbReference type="SUPFAM" id="SSF53850">
    <property type="entry name" value="Periplasmic binding protein-like II"/>
    <property type="match status" value="1"/>
</dbReference>
<evidence type="ECO:0000313" key="5">
    <source>
        <dbReference type="Proteomes" id="UP000196027"/>
    </source>
</evidence>
<dbReference type="AlphaFoldDB" id="A0A1Y0IJ42"/>